<dbReference type="InterPro" id="IPR020845">
    <property type="entry name" value="AMP-binding_CS"/>
</dbReference>
<dbReference type="PANTHER" id="PTHR43272">
    <property type="entry name" value="LONG-CHAIN-FATTY-ACID--COA LIGASE"/>
    <property type="match status" value="1"/>
</dbReference>
<keyword evidence="2 13" id="KW-0436">Ligase</keyword>
<dbReference type="WBParaSite" id="ACRNAN_Path_729.g2766.t1">
    <property type="protein sequence ID" value="ACRNAN_Path_729.g2766.t1"/>
    <property type="gene ID" value="ACRNAN_Path_729.g2766"/>
</dbReference>
<dbReference type="InterPro" id="IPR045311">
    <property type="entry name" value="LC-FACS_euk"/>
</dbReference>
<evidence type="ECO:0000256" key="12">
    <source>
        <dbReference type="ARBA" id="ARBA00049139"/>
    </source>
</evidence>
<keyword evidence="5 13" id="KW-0067">ATP-binding</keyword>
<evidence type="ECO:0000256" key="10">
    <source>
        <dbReference type="ARBA" id="ARBA00024548"/>
    </source>
</evidence>
<evidence type="ECO:0000259" key="14">
    <source>
        <dbReference type="Pfam" id="PF00501"/>
    </source>
</evidence>
<evidence type="ECO:0000313" key="15">
    <source>
        <dbReference type="Proteomes" id="UP000887540"/>
    </source>
</evidence>
<evidence type="ECO:0000256" key="6">
    <source>
        <dbReference type="ARBA" id="ARBA00024469"/>
    </source>
</evidence>
<evidence type="ECO:0000256" key="7">
    <source>
        <dbReference type="ARBA" id="ARBA00024484"/>
    </source>
</evidence>
<keyword evidence="4 13" id="KW-0276">Fatty acid metabolism</keyword>
<dbReference type="EC" id="6.2.1.3" evidence="13"/>
<reference evidence="16" key="1">
    <citation type="submission" date="2022-11" db="UniProtKB">
        <authorList>
            <consortium name="WormBaseParasite"/>
        </authorList>
    </citation>
    <scope>IDENTIFICATION</scope>
</reference>
<dbReference type="GO" id="GO:0016020">
    <property type="term" value="C:membrane"/>
    <property type="evidence" value="ECO:0007669"/>
    <property type="project" value="TreeGrafter"/>
</dbReference>
<dbReference type="AlphaFoldDB" id="A0A914CB28"/>
<evidence type="ECO:0000256" key="2">
    <source>
        <dbReference type="ARBA" id="ARBA00022598"/>
    </source>
</evidence>
<comment type="catalytic activity">
    <reaction evidence="11">
        <text>(E)-hexadec-2-enoate + ATP + CoA = (2E)-hexadecenoyl-CoA + AMP + diphosphate</text>
        <dbReference type="Rhea" id="RHEA:36139"/>
        <dbReference type="ChEBI" id="CHEBI:30616"/>
        <dbReference type="ChEBI" id="CHEBI:33019"/>
        <dbReference type="ChEBI" id="CHEBI:57287"/>
        <dbReference type="ChEBI" id="CHEBI:61526"/>
        <dbReference type="ChEBI" id="CHEBI:72745"/>
        <dbReference type="ChEBI" id="CHEBI:456215"/>
    </reaction>
    <physiologicalReaction direction="left-to-right" evidence="11">
        <dbReference type="Rhea" id="RHEA:36140"/>
    </physiologicalReaction>
</comment>
<dbReference type="InterPro" id="IPR042099">
    <property type="entry name" value="ANL_N_sf"/>
</dbReference>
<dbReference type="SUPFAM" id="SSF56801">
    <property type="entry name" value="Acetyl-CoA synthetase-like"/>
    <property type="match status" value="1"/>
</dbReference>
<keyword evidence="13" id="KW-0443">Lipid metabolism</keyword>
<dbReference type="GO" id="GO:0005783">
    <property type="term" value="C:endoplasmic reticulum"/>
    <property type="evidence" value="ECO:0007669"/>
    <property type="project" value="TreeGrafter"/>
</dbReference>
<comment type="function">
    <text evidence="13">Catalyzes the conversion of long-chain fatty acids to their active form acyl-CoAs for both synthesis of cellular lipids, and degradation via beta-oxidation.</text>
</comment>
<comment type="catalytic activity">
    <reaction evidence="12">
        <text>hexadecanoate + ATP + CoA = hexadecanoyl-CoA + AMP + diphosphate</text>
        <dbReference type="Rhea" id="RHEA:30751"/>
        <dbReference type="ChEBI" id="CHEBI:7896"/>
        <dbReference type="ChEBI" id="CHEBI:30616"/>
        <dbReference type="ChEBI" id="CHEBI:33019"/>
        <dbReference type="ChEBI" id="CHEBI:57287"/>
        <dbReference type="ChEBI" id="CHEBI:57379"/>
        <dbReference type="ChEBI" id="CHEBI:456215"/>
    </reaction>
    <physiologicalReaction direction="left-to-right" evidence="12">
        <dbReference type="Rhea" id="RHEA:30752"/>
    </physiologicalReaction>
</comment>
<comment type="catalytic activity">
    <reaction evidence="10">
        <text>(5Z,8Z,11Z,14Z)-eicosatetraenoate + ATP + CoA = (5Z,8Z,11Z,14Z)-eicosatetraenoyl-CoA + AMP + diphosphate</text>
        <dbReference type="Rhea" id="RHEA:19713"/>
        <dbReference type="ChEBI" id="CHEBI:30616"/>
        <dbReference type="ChEBI" id="CHEBI:32395"/>
        <dbReference type="ChEBI" id="CHEBI:33019"/>
        <dbReference type="ChEBI" id="CHEBI:57287"/>
        <dbReference type="ChEBI" id="CHEBI:57368"/>
        <dbReference type="ChEBI" id="CHEBI:456215"/>
        <dbReference type="EC" id="6.2.1.15"/>
    </reaction>
    <physiologicalReaction direction="left-to-right" evidence="10">
        <dbReference type="Rhea" id="RHEA:19714"/>
    </physiologicalReaction>
</comment>
<evidence type="ECO:0000256" key="1">
    <source>
        <dbReference type="ARBA" id="ARBA00006432"/>
    </source>
</evidence>
<evidence type="ECO:0000313" key="16">
    <source>
        <dbReference type="WBParaSite" id="ACRNAN_Path_729.g2766.t1"/>
    </source>
</evidence>
<evidence type="ECO:0000256" key="9">
    <source>
        <dbReference type="ARBA" id="ARBA00024532"/>
    </source>
</evidence>
<comment type="catalytic activity">
    <reaction evidence="6">
        <text>5-hydroxy-(6E,8Z,11Z,14Z)-eicosatetraenoate + ATP + CoA = 5-hydroxy-(6E,8Z,11Z,14Z)-eicosatetraenoyl-CoA + AMP + diphosphate</text>
        <dbReference type="Rhea" id="RHEA:52108"/>
        <dbReference type="ChEBI" id="CHEBI:30616"/>
        <dbReference type="ChEBI" id="CHEBI:33019"/>
        <dbReference type="ChEBI" id="CHEBI:57287"/>
        <dbReference type="ChEBI" id="CHEBI:65341"/>
        <dbReference type="ChEBI" id="CHEBI:136407"/>
        <dbReference type="ChEBI" id="CHEBI:456215"/>
    </reaction>
    <physiologicalReaction direction="left-to-right" evidence="6">
        <dbReference type="Rhea" id="RHEA:52109"/>
    </physiologicalReaction>
</comment>
<evidence type="ECO:0000256" key="5">
    <source>
        <dbReference type="ARBA" id="ARBA00022840"/>
    </source>
</evidence>
<comment type="similarity">
    <text evidence="1 13">Belongs to the ATP-dependent AMP-binding enzyme family.</text>
</comment>
<name>A0A914CB28_9BILA</name>
<dbReference type="CDD" id="cd05927">
    <property type="entry name" value="LC-FACS_euk"/>
    <property type="match status" value="1"/>
</dbReference>
<evidence type="ECO:0000256" key="8">
    <source>
        <dbReference type="ARBA" id="ARBA00024495"/>
    </source>
</evidence>
<dbReference type="PANTHER" id="PTHR43272:SF43">
    <property type="entry name" value="LONG-CHAIN-FATTY-ACID--COA LIGASE"/>
    <property type="match status" value="1"/>
</dbReference>
<evidence type="ECO:0000256" key="11">
    <source>
        <dbReference type="ARBA" id="ARBA00024565"/>
    </source>
</evidence>
<sequence>MPSGINVEEQGVPVPGKPNVYKSGLLKNSSEETVDRFYPEVKTLYDGFLRGIQQSKNGNCLGSRKDNKSSYTFQKYPEVWQNAGGLGSSFITKLGLKPENATNVGIYAKNCAEWAISAIACIRYSMVTVPLYDTLGADAVSYIVQQTEIEAIVVENEAKIKKILDASSSMPSLRHLIAIKPEAVTPELLEKALLVGIQLHRFDELVEEGKNDAQQDVVPTPDDTYMICYTSGTTGNPKGVILTHRNLVANISAFIRIIDTFVPELNAPEECVSISYLPLSHVFEQDVHWSVLTAGGSIGYFRGDIRELNNDIMALRPTIFPSVPRLWNRFYDGVQAKVQKSGFLSKAMFKKAYERKLLEIKQRIVRNNSVWDKLVFNKIQEQFGGRVRFAITGSAPISPQVLEFCRVTLGAHVMEGYGQTESTAMATATWPGDYVGENCGGPAVCSLIKLVDVPDMGYFAADKKGEIMIKGPHVTKGYYKDPEKTSELFDEDGFLHTGDIGQILPNGSLRIIDRKKNLLKLAQGEYVAPEKIENVYAHSSYVQQVYVDGDSLERFLIAVVVPEQRPLKEWYKQKFGKEAELEEICQSSEVNELVLKDLQKIGKENKLNSMEQVQAIHLEPEPFSIQNGLLTPTLKSKRPQLRQKFKPIMAEIYKNSQ</sequence>
<dbReference type="GO" id="GO:0047676">
    <property type="term" value="F:arachidonate-CoA ligase activity"/>
    <property type="evidence" value="ECO:0007669"/>
    <property type="project" value="UniProtKB-EC"/>
</dbReference>
<proteinExistence type="inferred from homology"/>
<dbReference type="PROSITE" id="PS00455">
    <property type="entry name" value="AMP_BINDING"/>
    <property type="match status" value="1"/>
</dbReference>
<accession>A0A914CB28</accession>
<dbReference type="InterPro" id="IPR000873">
    <property type="entry name" value="AMP-dep_synth/lig_dom"/>
</dbReference>
<evidence type="ECO:0000256" key="4">
    <source>
        <dbReference type="ARBA" id="ARBA00022832"/>
    </source>
</evidence>
<dbReference type="Proteomes" id="UP000887540">
    <property type="component" value="Unplaced"/>
</dbReference>
<evidence type="ECO:0000256" key="13">
    <source>
        <dbReference type="RuleBase" id="RU369030"/>
    </source>
</evidence>
<protein>
    <recommendedName>
        <fullName evidence="13">Long-chain-fatty-acid--CoA ligase</fullName>
        <ecNumber evidence="13">6.2.1.3</ecNumber>
    </recommendedName>
</protein>
<dbReference type="Gene3D" id="3.40.50.12780">
    <property type="entry name" value="N-terminal domain of ligase-like"/>
    <property type="match status" value="1"/>
</dbReference>
<comment type="catalytic activity">
    <reaction evidence="7">
        <text>a long-chain fatty acid + ATP + CoA = a long-chain fatty acyl-CoA + AMP + diphosphate</text>
        <dbReference type="Rhea" id="RHEA:15421"/>
        <dbReference type="ChEBI" id="CHEBI:30616"/>
        <dbReference type="ChEBI" id="CHEBI:33019"/>
        <dbReference type="ChEBI" id="CHEBI:57287"/>
        <dbReference type="ChEBI" id="CHEBI:57560"/>
        <dbReference type="ChEBI" id="CHEBI:83139"/>
        <dbReference type="ChEBI" id="CHEBI:456215"/>
        <dbReference type="EC" id="6.2.1.3"/>
    </reaction>
    <physiologicalReaction direction="left-to-right" evidence="7">
        <dbReference type="Rhea" id="RHEA:15422"/>
    </physiologicalReaction>
</comment>
<comment type="catalytic activity">
    <reaction evidence="9">
        <text>15-hydroxy-(5Z,8Z,11Z,13E)-eicosatetraenoate + ATP + CoA = 15-hydroxy-(5Z,8Z,11Z,13E)-eicosatetraenoyl-CoA + AMP + diphosphate</text>
        <dbReference type="Rhea" id="RHEA:52116"/>
        <dbReference type="ChEBI" id="CHEBI:30616"/>
        <dbReference type="ChEBI" id="CHEBI:33019"/>
        <dbReference type="ChEBI" id="CHEBI:57287"/>
        <dbReference type="ChEBI" id="CHEBI:78832"/>
        <dbReference type="ChEBI" id="CHEBI:136409"/>
        <dbReference type="ChEBI" id="CHEBI:456215"/>
    </reaction>
    <physiologicalReaction direction="left-to-right" evidence="9">
        <dbReference type="Rhea" id="RHEA:52117"/>
    </physiologicalReaction>
</comment>
<dbReference type="GO" id="GO:0005524">
    <property type="term" value="F:ATP binding"/>
    <property type="evidence" value="ECO:0007669"/>
    <property type="project" value="UniProtKB-KW"/>
</dbReference>
<keyword evidence="3 13" id="KW-0547">Nucleotide-binding</keyword>
<feature type="domain" description="AMP-dependent synthetase/ligase" evidence="14">
    <location>
        <begin position="75"/>
        <end position="479"/>
    </location>
</feature>
<organism evidence="15 16">
    <name type="scientific">Acrobeloides nanus</name>
    <dbReference type="NCBI Taxonomy" id="290746"/>
    <lineage>
        <taxon>Eukaryota</taxon>
        <taxon>Metazoa</taxon>
        <taxon>Ecdysozoa</taxon>
        <taxon>Nematoda</taxon>
        <taxon>Chromadorea</taxon>
        <taxon>Rhabditida</taxon>
        <taxon>Tylenchina</taxon>
        <taxon>Cephalobomorpha</taxon>
        <taxon>Cephaloboidea</taxon>
        <taxon>Cephalobidae</taxon>
        <taxon>Acrobeloides</taxon>
    </lineage>
</organism>
<evidence type="ECO:0000256" key="3">
    <source>
        <dbReference type="ARBA" id="ARBA00022741"/>
    </source>
</evidence>
<keyword evidence="15" id="KW-1185">Reference proteome</keyword>
<comment type="catalytic activity">
    <reaction evidence="8">
        <text>12-hydroxy-(5Z,8Z,10E,14Z)-eicosatetraenoate + ATP + CoA = 12-hydroxy-(5Z,8Z,10E,14Z)-eicosatetraenoyl-CoA + AMP + diphosphate</text>
        <dbReference type="Rhea" id="RHEA:52112"/>
        <dbReference type="ChEBI" id="CHEBI:30616"/>
        <dbReference type="ChEBI" id="CHEBI:33019"/>
        <dbReference type="ChEBI" id="CHEBI:57287"/>
        <dbReference type="ChEBI" id="CHEBI:90718"/>
        <dbReference type="ChEBI" id="CHEBI:136408"/>
        <dbReference type="ChEBI" id="CHEBI:456215"/>
    </reaction>
    <physiologicalReaction direction="left-to-right" evidence="8">
        <dbReference type="Rhea" id="RHEA:52113"/>
    </physiologicalReaction>
</comment>
<dbReference type="Pfam" id="PF00501">
    <property type="entry name" value="AMP-binding"/>
    <property type="match status" value="1"/>
</dbReference>